<dbReference type="InterPro" id="IPR036147">
    <property type="entry name" value="Anti-sigma_E_RseA_N_sf"/>
</dbReference>
<gene>
    <name evidence="2" type="ORF">ACG02S_17970</name>
</gene>
<feature type="domain" description="Anti sigma-E protein RseA N-terminal" evidence="1">
    <location>
        <begin position="12"/>
        <end position="76"/>
    </location>
</feature>
<evidence type="ECO:0000259" key="1">
    <source>
        <dbReference type="Pfam" id="PF03872"/>
    </source>
</evidence>
<dbReference type="SUPFAM" id="SSF89069">
    <property type="entry name" value="N-terminal, cytoplasmic domain of anti-sigmaE factor RseA"/>
    <property type="match status" value="1"/>
</dbReference>
<keyword evidence="3" id="KW-1185">Reference proteome</keyword>
<dbReference type="Gene3D" id="1.10.10.880">
    <property type="entry name" value="Anti sigma-E protein RseA, N-terminal domain"/>
    <property type="match status" value="1"/>
</dbReference>
<evidence type="ECO:0000313" key="2">
    <source>
        <dbReference type="EMBL" id="MFG6415785.1"/>
    </source>
</evidence>
<reference evidence="2 3" key="1">
    <citation type="submission" date="2024-09" db="EMBL/GenBank/DDBJ databases">
        <title>Novel species of the genus Pelomonas and Roseateles isolated from streams.</title>
        <authorList>
            <person name="Lu H."/>
        </authorList>
    </citation>
    <scope>NUCLEOTIDE SEQUENCE [LARGE SCALE GENOMIC DNA]</scope>
    <source>
        <strain evidence="2 3">DC23W</strain>
    </source>
</reference>
<sequence length="181" mass="18826">MVSAEQAALEHALSAVMDGSATPQQWAQVEEAWGREPALRERWMLWHTAGDGLRSADLAATRRHPADLLHALHAAMPAQAPSSACRNEWWSPLAVAAGFVALALGITQLQPAAPVELGPVAARTVRVPAQGLVGISFAQTAAGGALPGVGAGDVAWQPLPSLDAMDSSVPEMAAGNPTRHR</sequence>
<organism evidence="2 3">
    <name type="scientific">Pelomonas dachongensis</name>
    <dbReference type="NCBI Taxonomy" id="3299029"/>
    <lineage>
        <taxon>Bacteria</taxon>
        <taxon>Pseudomonadati</taxon>
        <taxon>Pseudomonadota</taxon>
        <taxon>Betaproteobacteria</taxon>
        <taxon>Burkholderiales</taxon>
        <taxon>Sphaerotilaceae</taxon>
        <taxon>Roseateles</taxon>
    </lineage>
</organism>
<evidence type="ECO:0000313" key="3">
    <source>
        <dbReference type="Proteomes" id="UP001606300"/>
    </source>
</evidence>
<dbReference type="Pfam" id="PF03872">
    <property type="entry name" value="RseA_N"/>
    <property type="match status" value="1"/>
</dbReference>
<comment type="caution">
    <text evidence="2">The sequence shown here is derived from an EMBL/GenBank/DDBJ whole genome shotgun (WGS) entry which is preliminary data.</text>
</comment>
<dbReference type="RefSeq" id="WP_394471849.1">
    <property type="nucleotide sequence ID" value="NZ_JBIGHY010000006.1"/>
</dbReference>
<name>A0ABW7EQL4_9BURK</name>
<proteinExistence type="predicted"/>
<protein>
    <submittedName>
        <fullName evidence="2">RseA family anti-sigma factor</fullName>
    </submittedName>
</protein>
<accession>A0ABW7EQL4</accession>
<dbReference type="Proteomes" id="UP001606300">
    <property type="component" value="Unassembled WGS sequence"/>
</dbReference>
<dbReference type="InterPro" id="IPR005572">
    <property type="entry name" value="Anti-sigma_E_RseA_N"/>
</dbReference>
<dbReference type="EMBL" id="JBIGHY010000006">
    <property type="protein sequence ID" value="MFG6415785.1"/>
    <property type="molecule type" value="Genomic_DNA"/>
</dbReference>